<dbReference type="EC" id="3.5.2.2" evidence="7"/>
<gene>
    <name evidence="7" type="primary">hydA</name>
    <name evidence="8" type="ORF">G5B36_01615</name>
    <name evidence="7" type="ORF">L0N08_19105</name>
</gene>
<dbReference type="Proteomes" id="UP001299608">
    <property type="component" value="Unassembled WGS sequence"/>
</dbReference>
<evidence type="ECO:0000256" key="2">
    <source>
        <dbReference type="ARBA" id="ARBA00008829"/>
    </source>
</evidence>
<keyword evidence="9" id="KW-1185">Reference proteome</keyword>
<feature type="domain" description="Amidohydrolase-related" evidence="6">
    <location>
        <begin position="61"/>
        <end position="456"/>
    </location>
</feature>
<dbReference type="FunFam" id="3.20.20.140:FF:000174">
    <property type="entry name" value="Dihydropyrimidinase-related protein 2"/>
    <property type="match status" value="1"/>
</dbReference>
<evidence type="ECO:0000313" key="7">
    <source>
        <dbReference type="EMBL" id="MCG4747540.1"/>
    </source>
</evidence>
<dbReference type="InterPro" id="IPR032466">
    <property type="entry name" value="Metal_Hydrolase"/>
</dbReference>
<dbReference type="Pfam" id="PF01979">
    <property type="entry name" value="Amidohydro_1"/>
    <property type="match status" value="1"/>
</dbReference>
<protein>
    <submittedName>
        <fullName evidence="7">Dihydropyrimidinase</fullName>
        <ecNumber evidence="7">3.5.2.2</ecNumber>
    </submittedName>
</protein>
<reference evidence="8" key="2">
    <citation type="submission" date="2020-02" db="EMBL/GenBank/DDBJ databases">
        <authorList>
            <person name="Littmann E."/>
            <person name="Sorbara M."/>
        </authorList>
    </citation>
    <scope>NUCLEOTIDE SEQUENCE</scope>
    <source>
        <strain evidence="8">MSK.1.17</strain>
    </source>
</reference>
<dbReference type="Gene3D" id="3.20.20.140">
    <property type="entry name" value="Metal-dependent hydrolases"/>
    <property type="match status" value="1"/>
</dbReference>
<reference evidence="7" key="3">
    <citation type="submission" date="2022-01" db="EMBL/GenBank/DDBJ databases">
        <title>Collection of gut derived symbiotic bacterial strains cultured from healthy donors.</title>
        <authorList>
            <person name="Lin H."/>
            <person name="Kohout C."/>
            <person name="Waligurski E."/>
            <person name="Pamer E.G."/>
        </authorList>
    </citation>
    <scope>NUCLEOTIDE SEQUENCE</scope>
    <source>
        <strain evidence="7">DFI.6.55</strain>
    </source>
</reference>
<name>A0AAW5C3T0_9FIRM</name>
<sequence length="483" mass="53513">MLDLIVKGGTVVTASETFKADIGVEGEKISYIAAAGKLDYLVNKNADKGNITKVVDAQGRYVMPGLIEPHMHVMAPFNNTIDILDFYTASICAAFGGVTTFMDFSTTTKEVPVLQAVEERKAEMADSVLDYSVHAKFINAGDSREDLQGTVKKLVEDGIPTFKMFTIYPGVMINDADILKIMKAAKEEGALCGFHAESNAIADFMKQNLLDEGKQDWEFFNKAKPNACEAEAVNRILTFSELLDVPVYFYHLSTKEAVEMVRQAKKRGVKVLAETCGHYLMLTDEKNKGEDGINYLMSPPLRSEEDRIAMWEGLKDGTLSLVTSDNEVFSRKIKEQNLKEDALTNGKIPDFSVPVNGIPGLEERFGLLMIGVNHGIISLNKLVEVSSTNPAKVFGCYPEKGTLEVGSDADIIVVDPERTVPLVRGNLHYPADLDYDFYEGFTSRGWPVCTIRRGEILIEDGRFKGKRKSGRFLKCSLKPRKEA</sequence>
<comment type="similarity">
    <text evidence="2">Belongs to the metallo-dependent hydrolases superfamily. Hydantoinase/dihydropyrimidinase family.</text>
</comment>
<comment type="caution">
    <text evidence="7">The sequence shown here is derived from an EMBL/GenBank/DDBJ whole genome shotgun (WGS) entry which is preliminary data.</text>
</comment>
<evidence type="ECO:0000313" key="10">
    <source>
        <dbReference type="Proteomes" id="UP001299608"/>
    </source>
</evidence>
<comment type="PTM">
    <text evidence="5">Carbamylation allows a single lysine to coordinate two divalent metal cations.</text>
</comment>
<dbReference type="InterPro" id="IPR050378">
    <property type="entry name" value="Metallo-dep_Hydrolases_sf"/>
</dbReference>
<comment type="cofactor">
    <cofactor evidence="1">
        <name>Zn(2+)</name>
        <dbReference type="ChEBI" id="CHEBI:29105"/>
    </cofactor>
</comment>
<dbReference type="InterPro" id="IPR006680">
    <property type="entry name" value="Amidohydro-rel"/>
</dbReference>
<dbReference type="RefSeq" id="WP_165640818.1">
    <property type="nucleotide sequence ID" value="NZ_JAAITT010000002.1"/>
</dbReference>
<dbReference type="PANTHER" id="PTHR11647:SF1">
    <property type="entry name" value="COLLAPSIN RESPONSE MEDIATOR PROTEIN"/>
    <property type="match status" value="1"/>
</dbReference>
<dbReference type="SUPFAM" id="SSF51556">
    <property type="entry name" value="Metallo-dependent hydrolases"/>
    <property type="match status" value="1"/>
</dbReference>
<reference evidence="8 9" key="1">
    <citation type="journal article" date="2020" name="Cell Host Microbe">
        <title>Functional and Genomic Variation between Human-Derived Isolates of Lachnospiraceae Reveals Inter- and Intra-Species Diversity.</title>
        <authorList>
            <person name="Sorbara M.T."/>
            <person name="Littmann E.R."/>
            <person name="Fontana E."/>
            <person name="Moody T.U."/>
            <person name="Kohout C.E."/>
            <person name="Gjonbalaj M."/>
            <person name="Eaton V."/>
            <person name="Seok R."/>
            <person name="Leiner I.M."/>
            <person name="Pamer E.G."/>
        </authorList>
    </citation>
    <scope>NUCLEOTIDE SEQUENCE [LARGE SCALE GENOMIC DNA]</scope>
    <source>
        <strain evidence="8 9">MSK.1.17</strain>
    </source>
</reference>
<evidence type="ECO:0000313" key="8">
    <source>
        <dbReference type="EMBL" id="NSJ47403.1"/>
    </source>
</evidence>
<dbReference type="EMBL" id="JAKNGE010000025">
    <property type="protein sequence ID" value="MCG4747540.1"/>
    <property type="molecule type" value="Genomic_DNA"/>
</dbReference>
<dbReference type="Gene3D" id="2.30.40.10">
    <property type="entry name" value="Urease, subunit C, domain 1"/>
    <property type="match status" value="1"/>
</dbReference>
<dbReference type="AlphaFoldDB" id="A0AAW5C3T0"/>
<accession>A0AAW5C3T0</accession>
<evidence type="ECO:0000256" key="5">
    <source>
        <dbReference type="PIRSR" id="PIRSR611778-50"/>
    </source>
</evidence>
<evidence type="ECO:0000256" key="4">
    <source>
        <dbReference type="ARBA" id="ARBA00022801"/>
    </source>
</evidence>
<evidence type="ECO:0000256" key="1">
    <source>
        <dbReference type="ARBA" id="ARBA00001947"/>
    </source>
</evidence>
<evidence type="ECO:0000259" key="6">
    <source>
        <dbReference type="Pfam" id="PF01979"/>
    </source>
</evidence>
<dbReference type="InterPro" id="IPR011778">
    <property type="entry name" value="Hydantoinase/dihydroPyrase"/>
</dbReference>
<dbReference type="GO" id="GO:0004157">
    <property type="term" value="F:dihydropyrimidinase activity"/>
    <property type="evidence" value="ECO:0007669"/>
    <property type="project" value="UniProtKB-EC"/>
</dbReference>
<evidence type="ECO:0000313" key="9">
    <source>
        <dbReference type="Proteomes" id="UP000669239"/>
    </source>
</evidence>
<proteinExistence type="inferred from homology"/>
<dbReference type="GO" id="GO:0005829">
    <property type="term" value="C:cytosol"/>
    <property type="evidence" value="ECO:0007669"/>
    <property type="project" value="TreeGrafter"/>
</dbReference>
<feature type="modified residue" description="N6-carboxylysine" evidence="5">
    <location>
        <position position="163"/>
    </location>
</feature>
<dbReference type="NCBIfam" id="TIGR02033">
    <property type="entry name" value="D-hydantoinase"/>
    <property type="match status" value="1"/>
</dbReference>
<dbReference type="EMBL" id="JAAITT010000002">
    <property type="protein sequence ID" value="NSJ47403.1"/>
    <property type="molecule type" value="Genomic_DNA"/>
</dbReference>
<dbReference type="InterPro" id="IPR011059">
    <property type="entry name" value="Metal-dep_hydrolase_composite"/>
</dbReference>
<dbReference type="GO" id="GO:0046872">
    <property type="term" value="F:metal ion binding"/>
    <property type="evidence" value="ECO:0007669"/>
    <property type="project" value="UniProtKB-KW"/>
</dbReference>
<evidence type="ECO:0000256" key="3">
    <source>
        <dbReference type="ARBA" id="ARBA00022723"/>
    </source>
</evidence>
<organism evidence="7 10">
    <name type="scientific">Enterocloster aldenensis</name>
    <dbReference type="NCBI Taxonomy" id="358742"/>
    <lineage>
        <taxon>Bacteria</taxon>
        <taxon>Bacillati</taxon>
        <taxon>Bacillota</taxon>
        <taxon>Clostridia</taxon>
        <taxon>Lachnospirales</taxon>
        <taxon>Lachnospiraceae</taxon>
        <taxon>Enterocloster</taxon>
    </lineage>
</organism>
<dbReference type="Proteomes" id="UP000669239">
    <property type="component" value="Unassembled WGS sequence"/>
</dbReference>
<dbReference type="SUPFAM" id="SSF51338">
    <property type="entry name" value="Composite domain of metallo-dependent hydrolases"/>
    <property type="match status" value="2"/>
</dbReference>
<dbReference type="PANTHER" id="PTHR11647">
    <property type="entry name" value="HYDRANTOINASE/DIHYDROPYRIMIDINASE FAMILY MEMBER"/>
    <property type="match status" value="1"/>
</dbReference>
<keyword evidence="4 7" id="KW-0378">Hydrolase</keyword>
<keyword evidence="3" id="KW-0479">Metal-binding</keyword>